<feature type="transmembrane region" description="Helical" evidence="1">
    <location>
        <begin position="84"/>
        <end position="104"/>
    </location>
</feature>
<keyword evidence="1" id="KW-0472">Membrane</keyword>
<reference evidence="2" key="1">
    <citation type="journal article" date="2021" name="Environ. Microbiol.">
        <title>Genomic characterization of three novel Desulfobacterota classes expand the metabolic and phylogenetic diversity of the phylum.</title>
        <authorList>
            <person name="Murphy C.L."/>
            <person name="Biggerstaff J."/>
            <person name="Eichhorn A."/>
            <person name="Ewing E."/>
            <person name="Shahan R."/>
            <person name="Soriano D."/>
            <person name="Stewart S."/>
            <person name="VanMol K."/>
            <person name="Walker R."/>
            <person name="Walters P."/>
            <person name="Elshahed M.S."/>
            <person name="Youssef N.H."/>
        </authorList>
    </citation>
    <scope>NUCLEOTIDE SEQUENCE</scope>
    <source>
        <strain evidence="2">Zod_Metabat.24</strain>
    </source>
</reference>
<reference evidence="2" key="2">
    <citation type="submission" date="2021-01" db="EMBL/GenBank/DDBJ databases">
        <authorList>
            <person name="Hahn C.R."/>
            <person name="Youssef N.H."/>
            <person name="Elshahed M."/>
        </authorList>
    </citation>
    <scope>NUCLEOTIDE SEQUENCE</scope>
    <source>
        <strain evidence="2">Zod_Metabat.24</strain>
    </source>
</reference>
<proteinExistence type="predicted"/>
<comment type="caution">
    <text evidence="2">The sequence shown here is derived from an EMBL/GenBank/DDBJ whole genome shotgun (WGS) entry which is preliminary data.</text>
</comment>
<sequence>MKFLQKHVYTVITDAAQLQKKYEDAKKQASEAKLNKDIESVETERAHFKEYEKAGKELVEIKDEILKYYTQLVKFDKTSKREKNIIFIYGFLSSGIIALLFYLLSRM</sequence>
<evidence type="ECO:0000313" key="3">
    <source>
        <dbReference type="Proteomes" id="UP000809273"/>
    </source>
</evidence>
<gene>
    <name evidence="2" type="ORF">JW984_13735</name>
</gene>
<evidence type="ECO:0000256" key="1">
    <source>
        <dbReference type="SAM" id="Phobius"/>
    </source>
</evidence>
<dbReference type="EMBL" id="JAFGIX010000070">
    <property type="protein sequence ID" value="MBN1574254.1"/>
    <property type="molecule type" value="Genomic_DNA"/>
</dbReference>
<keyword evidence="1" id="KW-0812">Transmembrane</keyword>
<organism evidence="2 3">
    <name type="scientific">Candidatus Zymogenus saltonus</name>
    <dbReference type="NCBI Taxonomy" id="2844893"/>
    <lineage>
        <taxon>Bacteria</taxon>
        <taxon>Deltaproteobacteria</taxon>
        <taxon>Candidatus Zymogenia</taxon>
        <taxon>Candidatus Zymogeniales</taxon>
        <taxon>Candidatus Zymogenaceae</taxon>
        <taxon>Candidatus Zymogenus</taxon>
    </lineage>
</organism>
<name>A0A9D8KGH6_9DELT</name>
<dbReference type="Proteomes" id="UP000809273">
    <property type="component" value="Unassembled WGS sequence"/>
</dbReference>
<protein>
    <submittedName>
        <fullName evidence="2">Uncharacterized protein</fullName>
    </submittedName>
</protein>
<dbReference type="AlphaFoldDB" id="A0A9D8KGH6"/>
<keyword evidence="1" id="KW-1133">Transmembrane helix</keyword>
<evidence type="ECO:0000313" key="2">
    <source>
        <dbReference type="EMBL" id="MBN1574254.1"/>
    </source>
</evidence>
<accession>A0A9D8KGH6</accession>